<dbReference type="Proteomes" id="UP000824120">
    <property type="component" value="Chromosome 7"/>
</dbReference>
<dbReference type="AlphaFoldDB" id="A0A9J5Y381"/>
<gene>
    <name evidence="2" type="ORF">H5410_035909</name>
</gene>
<evidence type="ECO:0000313" key="2">
    <source>
        <dbReference type="EMBL" id="KAG5594677.1"/>
    </source>
</evidence>
<evidence type="ECO:0000256" key="1">
    <source>
        <dbReference type="SAM" id="MobiDB-lite"/>
    </source>
</evidence>
<organism evidence="2 3">
    <name type="scientific">Solanum commersonii</name>
    <name type="common">Commerson's wild potato</name>
    <name type="synonym">Commerson's nightshade</name>
    <dbReference type="NCBI Taxonomy" id="4109"/>
    <lineage>
        <taxon>Eukaryota</taxon>
        <taxon>Viridiplantae</taxon>
        <taxon>Streptophyta</taxon>
        <taxon>Embryophyta</taxon>
        <taxon>Tracheophyta</taxon>
        <taxon>Spermatophyta</taxon>
        <taxon>Magnoliopsida</taxon>
        <taxon>eudicotyledons</taxon>
        <taxon>Gunneridae</taxon>
        <taxon>Pentapetalae</taxon>
        <taxon>asterids</taxon>
        <taxon>lamiids</taxon>
        <taxon>Solanales</taxon>
        <taxon>Solanaceae</taxon>
        <taxon>Solanoideae</taxon>
        <taxon>Solaneae</taxon>
        <taxon>Solanum</taxon>
    </lineage>
</organism>
<reference evidence="2 3" key="1">
    <citation type="submission" date="2020-09" db="EMBL/GenBank/DDBJ databases">
        <title>De no assembly of potato wild relative species, Solanum commersonii.</title>
        <authorList>
            <person name="Cho K."/>
        </authorList>
    </citation>
    <scope>NUCLEOTIDE SEQUENCE [LARGE SCALE GENOMIC DNA]</scope>
    <source>
        <strain evidence="2">LZ3.2</strain>
        <tissue evidence="2">Leaf</tissue>
    </source>
</reference>
<keyword evidence="3" id="KW-1185">Reference proteome</keyword>
<protein>
    <submittedName>
        <fullName evidence="2">Uncharacterized protein</fullName>
    </submittedName>
</protein>
<dbReference type="EMBL" id="JACXVP010000007">
    <property type="protein sequence ID" value="KAG5594677.1"/>
    <property type="molecule type" value="Genomic_DNA"/>
</dbReference>
<proteinExistence type="predicted"/>
<feature type="region of interest" description="Disordered" evidence="1">
    <location>
        <begin position="191"/>
        <end position="214"/>
    </location>
</feature>
<dbReference type="OrthoDB" id="10516897at2759"/>
<evidence type="ECO:0000313" key="3">
    <source>
        <dbReference type="Proteomes" id="UP000824120"/>
    </source>
</evidence>
<sequence>MDANVQAASKDPNDLQQTPAQSRYKLIHFRLTRYTCVIVTLYTCASSTAYLNANVHVASMDTKDLKQTQYRYTFIHFPLTRYACAIVTLYNGAYSKPAIDANQLSGMDPTAHTKNPGHSRCILYSRILPCRGEGRFSAVIKGGRLTIVNADEDTDDPTYIKNIVYREIFQNVSPRMVQTEERVLGKNGEISSESLTDLKPGDERTEIRNTAPPDFSKSIETEEITSLREKGNLNKDEDASLSENLSDTFINIILPVQAD</sequence>
<name>A0A9J5Y381_SOLCO</name>
<accession>A0A9J5Y381</accession>
<comment type="caution">
    <text evidence="2">The sequence shown here is derived from an EMBL/GenBank/DDBJ whole genome shotgun (WGS) entry which is preliminary data.</text>
</comment>